<feature type="transmembrane region" description="Helical" evidence="1">
    <location>
        <begin position="12"/>
        <end position="29"/>
    </location>
</feature>
<dbReference type="EMBL" id="CP089977">
    <property type="protein sequence ID" value="UXZ05186.1"/>
    <property type="molecule type" value="Genomic_DNA"/>
</dbReference>
<keyword evidence="3" id="KW-1185">Reference proteome</keyword>
<evidence type="ECO:0000313" key="3">
    <source>
        <dbReference type="Proteomes" id="UP001063782"/>
    </source>
</evidence>
<evidence type="ECO:0008006" key="4">
    <source>
        <dbReference type="Google" id="ProtNLM"/>
    </source>
</evidence>
<evidence type="ECO:0000313" key="2">
    <source>
        <dbReference type="EMBL" id="UXZ05186.1"/>
    </source>
</evidence>
<organism evidence="2 3">
    <name type="scientific">Moraxella nasicaprae</name>
    <dbReference type="NCBI Taxonomy" id="2904122"/>
    <lineage>
        <taxon>Bacteria</taxon>
        <taxon>Pseudomonadati</taxon>
        <taxon>Pseudomonadota</taxon>
        <taxon>Gammaproteobacteria</taxon>
        <taxon>Moraxellales</taxon>
        <taxon>Moraxellaceae</taxon>
        <taxon>Moraxella</taxon>
    </lineage>
</organism>
<keyword evidence="1" id="KW-1133">Transmembrane helix</keyword>
<name>A0ABY6F518_9GAMM</name>
<feature type="transmembrane region" description="Helical" evidence="1">
    <location>
        <begin position="36"/>
        <end position="56"/>
    </location>
</feature>
<keyword evidence="1" id="KW-0472">Membrane</keyword>
<proteinExistence type="predicted"/>
<evidence type="ECO:0000256" key="1">
    <source>
        <dbReference type="SAM" id="Phobius"/>
    </source>
</evidence>
<dbReference type="Proteomes" id="UP001063782">
    <property type="component" value="Chromosome"/>
</dbReference>
<accession>A0ABY6F518</accession>
<sequence>MMTYYDFSFDLTMSILAFLGLASLVFCYWDGKTIKLDWLLFTIVFFLLGVYTNHMFGEETLYFQWLGGALYAVGIWPILFANMKYKAWRQQSKNQ</sequence>
<reference evidence="2" key="1">
    <citation type="submission" date="2021-12" db="EMBL/GenBank/DDBJ databases">
        <title>taxonomy of Moraxella sp. ZY201224.</title>
        <authorList>
            <person name="Li F."/>
        </authorList>
    </citation>
    <scope>NUCLEOTIDE SEQUENCE</scope>
    <source>
        <strain evidence="2">ZY201224</strain>
    </source>
</reference>
<feature type="transmembrane region" description="Helical" evidence="1">
    <location>
        <begin position="62"/>
        <end position="83"/>
    </location>
</feature>
<keyword evidence="1" id="KW-0812">Transmembrane</keyword>
<gene>
    <name evidence="2" type="ORF">LU297_01670</name>
</gene>
<protein>
    <recommendedName>
        <fullName evidence="4">Permease</fullName>
    </recommendedName>
</protein>
<dbReference type="RefSeq" id="WP_263076686.1">
    <property type="nucleotide sequence ID" value="NZ_CP089977.1"/>
</dbReference>